<organism evidence="2 3">
    <name type="scientific">Deinococcus soli</name>
    <name type="common">ex Cha et al. 2016</name>
    <dbReference type="NCBI Taxonomy" id="1309411"/>
    <lineage>
        <taxon>Bacteria</taxon>
        <taxon>Thermotogati</taxon>
        <taxon>Deinococcota</taxon>
        <taxon>Deinococci</taxon>
        <taxon>Deinococcales</taxon>
        <taxon>Deinococcaceae</taxon>
        <taxon>Deinococcus</taxon>
    </lineage>
</organism>
<keyword evidence="2" id="KW-0808">Transferase</keyword>
<sequence>MPHSPSSSWAAPFYDVQEALTGCYSAEPHPSHAGQVRGLRAQFPQASTLLELGAGGGQFAVTAAQAGLTVTALELRASAAGHAQQLARQRGVPLEVVQESFYTADLTGPFDLIVYWDGFGIGTDDEQRQLLRRVAGWLAPGGHAVLDVYTPWYWARHAGFTRRTETCTQVYGFDAPGCRMTDTYTGQDGVEHTQSLRCYSPQDLSLLLTGTGLHLAAAEPGGQFDPDTSQWHPQAEWHRCMTFQAVLTHADRG</sequence>
<dbReference type="Pfam" id="PF13649">
    <property type="entry name" value="Methyltransf_25"/>
    <property type="match status" value="1"/>
</dbReference>
<dbReference type="GO" id="GO:0008168">
    <property type="term" value="F:methyltransferase activity"/>
    <property type="evidence" value="ECO:0007669"/>
    <property type="project" value="UniProtKB-KW"/>
</dbReference>
<dbReference type="InterPro" id="IPR029063">
    <property type="entry name" value="SAM-dependent_MTases_sf"/>
</dbReference>
<dbReference type="AlphaFoldDB" id="A0A0F7JIG5"/>
<feature type="domain" description="Methyltransferase" evidence="1">
    <location>
        <begin position="50"/>
        <end position="142"/>
    </location>
</feature>
<dbReference type="CDD" id="cd02440">
    <property type="entry name" value="AdoMet_MTases"/>
    <property type="match status" value="1"/>
</dbReference>
<name>A0A0F7JIG5_9DEIO</name>
<evidence type="ECO:0000313" key="2">
    <source>
        <dbReference type="EMBL" id="AKH15776.1"/>
    </source>
</evidence>
<proteinExistence type="predicted"/>
<gene>
    <name evidence="2" type="ORF">SY84_00510</name>
</gene>
<evidence type="ECO:0000313" key="3">
    <source>
        <dbReference type="Proteomes" id="UP000034024"/>
    </source>
</evidence>
<protein>
    <submittedName>
        <fullName evidence="2">Methyltransferase</fullName>
    </submittedName>
</protein>
<evidence type="ECO:0000259" key="1">
    <source>
        <dbReference type="Pfam" id="PF13649"/>
    </source>
</evidence>
<dbReference type="SUPFAM" id="SSF53335">
    <property type="entry name" value="S-adenosyl-L-methionine-dependent methyltransferases"/>
    <property type="match status" value="1"/>
</dbReference>
<dbReference type="RefSeq" id="WP_046842352.1">
    <property type="nucleotide sequence ID" value="NZ_CP011389.1"/>
</dbReference>
<dbReference type="GO" id="GO:0032259">
    <property type="term" value="P:methylation"/>
    <property type="evidence" value="ECO:0007669"/>
    <property type="project" value="UniProtKB-KW"/>
</dbReference>
<reference evidence="2 3" key="1">
    <citation type="submission" date="2015-01" db="EMBL/GenBank/DDBJ databases">
        <title>Deinococcus soli/N5/whole genome sequencing.</title>
        <authorList>
            <person name="Kim M.K."/>
            <person name="Srinivasan S."/>
            <person name="Lee J.-J."/>
        </authorList>
    </citation>
    <scope>NUCLEOTIDE SEQUENCE [LARGE SCALE GENOMIC DNA]</scope>
    <source>
        <strain evidence="2 3">N5</strain>
    </source>
</reference>
<dbReference type="Gene3D" id="3.40.50.150">
    <property type="entry name" value="Vaccinia Virus protein VP39"/>
    <property type="match status" value="1"/>
</dbReference>
<keyword evidence="2" id="KW-0489">Methyltransferase</keyword>
<dbReference type="PATRIC" id="fig|1309411.5.peg.103"/>
<keyword evidence="3" id="KW-1185">Reference proteome</keyword>
<accession>A0A0F7JIG5</accession>
<dbReference type="Proteomes" id="UP000034024">
    <property type="component" value="Chromosome"/>
</dbReference>
<dbReference type="OrthoDB" id="1490595at2"/>
<dbReference type="KEGG" id="dch:SY84_00510"/>
<dbReference type="EMBL" id="CP011389">
    <property type="protein sequence ID" value="AKH15776.1"/>
    <property type="molecule type" value="Genomic_DNA"/>
</dbReference>
<dbReference type="InterPro" id="IPR041698">
    <property type="entry name" value="Methyltransf_25"/>
</dbReference>